<feature type="coiled-coil region" evidence="5">
    <location>
        <begin position="396"/>
        <end position="425"/>
    </location>
</feature>
<proteinExistence type="predicted"/>
<evidence type="ECO:0000313" key="9">
    <source>
        <dbReference type="RefSeq" id="XP_070140004.1"/>
    </source>
</evidence>
<dbReference type="RefSeq" id="XP_070140004.1">
    <property type="nucleotide sequence ID" value="XM_070283903.1"/>
</dbReference>
<keyword evidence="5" id="KW-0175">Coiled coil</keyword>
<dbReference type="GeneID" id="108072294"/>
<name>A0ABM4GBB5_DROKI</name>
<organism evidence="8 9">
    <name type="scientific">Drosophila kikkawai</name>
    <name type="common">Fruit fly</name>
    <dbReference type="NCBI Taxonomy" id="30033"/>
    <lineage>
        <taxon>Eukaryota</taxon>
        <taxon>Metazoa</taxon>
        <taxon>Ecdysozoa</taxon>
        <taxon>Arthropoda</taxon>
        <taxon>Hexapoda</taxon>
        <taxon>Insecta</taxon>
        <taxon>Pterygota</taxon>
        <taxon>Neoptera</taxon>
        <taxon>Endopterygota</taxon>
        <taxon>Diptera</taxon>
        <taxon>Brachycera</taxon>
        <taxon>Muscomorpha</taxon>
        <taxon>Ephydroidea</taxon>
        <taxon>Drosophilidae</taxon>
        <taxon>Drosophila</taxon>
        <taxon>Sophophora</taxon>
    </lineage>
</organism>
<evidence type="ECO:0000256" key="6">
    <source>
        <dbReference type="SAM" id="MobiDB-lite"/>
    </source>
</evidence>
<reference evidence="8" key="1">
    <citation type="submission" date="2025-05" db="UniProtKB">
        <authorList>
            <consortium name="RefSeq"/>
        </authorList>
    </citation>
    <scope>NUCLEOTIDE SEQUENCE [LARGE SCALE GENOMIC DNA]</scope>
    <source>
        <strain evidence="8">14028-0561.14</strain>
    </source>
</reference>
<dbReference type="InterPro" id="IPR026673">
    <property type="entry name" value="SPEC3/Stum"/>
</dbReference>
<keyword evidence="3 7" id="KW-1133">Transmembrane helix</keyword>
<accession>A0ABM4GBB5</accession>
<evidence type="ECO:0000256" key="2">
    <source>
        <dbReference type="ARBA" id="ARBA00022692"/>
    </source>
</evidence>
<sequence length="433" mass="48529">MLNGTPKNSVIYTVDLAQDPFIDGDKYFFRSSSQEFLEEKDNNNVKKRGGLCGCCSTLFMPCRRSRCSRCCMRKRDRNQSAENQPVLWSGNSSATTATNVQVIDETKPKGKKRVTDWLKSSCCRSCRKKPVTSGEEEPEAKAKKQKQETNMSSSHTMGPKPRSKCGLCLSKVFCCRSVNKVDPTTGDETELNKCCFCIPCRRGGSRPNKKGSTVSWRDQDPEMGIKPTESSVVEGASEAAMSAATTAMDNQAKEGCCKRFWLMLLCCRKKKRRESNARRQSIKAPPPSEDTRKKLHNDLVEYTSKMKGAIPVLPLYLAWFCAFCNVVFPGLGTLLSGLFCLCVGIPRFSQFDSARARIGSFIINIIVAVSQFFCVLFCFVGWGWSIWWGTIMLRCARKLSKIKKVERLELEEEQRQAKLAEEAKNGDAEAAKT</sequence>
<feature type="region of interest" description="Disordered" evidence="6">
    <location>
        <begin position="204"/>
        <end position="229"/>
    </location>
</feature>
<keyword evidence="4 7" id="KW-0472">Membrane</keyword>
<protein>
    <submittedName>
        <fullName evidence="9">Protein stum isoform X2</fullName>
    </submittedName>
</protein>
<dbReference type="Proteomes" id="UP001652661">
    <property type="component" value="Chromosome 2R"/>
</dbReference>
<evidence type="ECO:0000256" key="5">
    <source>
        <dbReference type="SAM" id="Coils"/>
    </source>
</evidence>
<dbReference type="PANTHER" id="PTHR21676">
    <property type="entry name" value="PROTEIN STUM"/>
    <property type="match status" value="1"/>
</dbReference>
<keyword evidence="2 7" id="KW-0812">Transmembrane</keyword>
<feature type="transmembrane region" description="Helical" evidence="7">
    <location>
        <begin position="316"/>
        <end position="341"/>
    </location>
</feature>
<reference evidence="9" key="2">
    <citation type="submission" date="2025-08" db="UniProtKB">
        <authorList>
            <consortium name="RefSeq"/>
        </authorList>
    </citation>
    <scope>IDENTIFICATION</scope>
    <source>
        <strain evidence="9">14028-0561.14</strain>
        <tissue evidence="9">Whole fly</tissue>
    </source>
</reference>
<evidence type="ECO:0000256" key="7">
    <source>
        <dbReference type="SAM" id="Phobius"/>
    </source>
</evidence>
<keyword evidence="8" id="KW-1185">Reference proteome</keyword>
<comment type="subcellular location">
    <subcellularLocation>
        <location evidence="1">Membrane</location>
        <topology evidence="1">Multi-pass membrane protein</topology>
    </subcellularLocation>
</comment>
<gene>
    <name evidence="9" type="primary">stum</name>
</gene>
<evidence type="ECO:0000313" key="8">
    <source>
        <dbReference type="Proteomes" id="UP001652661"/>
    </source>
</evidence>
<feature type="transmembrane region" description="Helical" evidence="7">
    <location>
        <begin position="361"/>
        <end position="384"/>
    </location>
</feature>
<feature type="region of interest" description="Disordered" evidence="6">
    <location>
        <begin position="128"/>
        <end position="162"/>
    </location>
</feature>
<evidence type="ECO:0000256" key="1">
    <source>
        <dbReference type="ARBA" id="ARBA00004141"/>
    </source>
</evidence>
<dbReference type="Pfam" id="PF15795">
    <property type="entry name" value="Spec3"/>
    <property type="match status" value="1"/>
</dbReference>
<dbReference type="PANTHER" id="PTHR21676:SF6">
    <property type="entry name" value="PROTEIN STUM"/>
    <property type="match status" value="1"/>
</dbReference>
<evidence type="ECO:0000256" key="4">
    <source>
        <dbReference type="ARBA" id="ARBA00023136"/>
    </source>
</evidence>
<evidence type="ECO:0000256" key="3">
    <source>
        <dbReference type="ARBA" id="ARBA00022989"/>
    </source>
</evidence>